<evidence type="ECO:0008006" key="4">
    <source>
        <dbReference type="Google" id="ProtNLM"/>
    </source>
</evidence>
<dbReference type="InterPro" id="IPR052061">
    <property type="entry name" value="PTE-AB_protein"/>
</dbReference>
<sequence>MSLSNPSTPSSRPSLDILPPNLRSLATSTFRDPAFRPVSMSRTVTHSDAGHTLMGRTWNTPSTIPVLVSFYRDAAGSSSPEYAGGDGDWDATVMADADRGRAGSDDVEVELDEEKRLEVRRFYVFGHDLNAHPDLLHGGVVSCILDSGLGGAVGMALRPRSRSRSSTSSRKGGLGVDGEGLSNTNTQNPRLEEQQGLPTYTVQLNVRYRAPVRTPGGVMVRSWITKISLDGRKIWAAGSVEGPDGVVHAEAEGLWLRAKAKL</sequence>
<dbReference type="SUPFAM" id="SSF54637">
    <property type="entry name" value="Thioesterase/thiol ester dehydrase-isomerase"/>
    <property type="match status" value="1"/>
</dbReference>
<dbReference type="VEuPathDB" id="FungiDB:AB675_6868"/>
<organism evidence="2 3">
    <name type="scientific">Cyphellophora attinorum</name>
    <dbReference type="NCBI Taxonomy" id="1664694"/>
    <lineage>
        <taxon>Eukaryota</taxon>
        <taxon>Fungi</taxon>
        <taxon>Dikarya</taxon>
        <taxon>Ascomycota</taxon>
        <taxon>Pezizomycotina</taxon>
        <taxon>Eurotiomycetes</taxon>
        <taxon>Chaetothyriomycetidae</taxon>
        <taxon>Chaetothyriales</taxon>
        <taxon>Cyphellophoraceae</taxon>
        <taxon>Cyphellophora</taxon>
    </lineage>
</organism>
<dbReference type="EMBL" id="LFJN01000005">
    <property type="protein sequence ID" value="KPI43638.1"/>
    <property type="molecule type" value="Genomic_DNA"/>
</dbReference>
<gene>
    <name evidence="2" type="ORF">AB675_6868</name>
</gene>
<name>A0A0N0NQ92_9EURO</name>
<dbReference type="Gene3D" id="3.10.129.10">
    <property type="entry name" value="Hotdog Thioesterase"/>
    <property type="match status" value="1"/>
</dbReference>
<accession>A0A0N0NQ92</accession>
<dbReference type="PANTHER" id="PTHR47260:SF3">
    <property type="entry name" value="THIOESTERASE FAMILY PROTEIN (AFU_ORTHOLOGUE AFUA_7G03960)"/>
    <property type="match status" value="1"/>
</dbReference>
<keyword evidence="3" id="KW-1185">Reference proteome</keyword>
<dbReference type="PANTHER" id="PTHR47260">
    <property type="entry name" value="UPF0644 PROTEIN PB2B4.06"/>
    <property type="match status" value="1"/>
</dbReference>
<evidence type="ECO:0000313" key="2">
    <source>
        <dbReference type="EMBL" id="KPI43638.1"/>
    </source>
</evidence>
<reference evidence="2 3" key="1">
    <citation type="submission" date="2015-06" db="EMBL/GenBank/DDBJ databases">
        <title>Draft genome of the ant-associated black yeast Phialophora attae CBS 131958.</title>
        <authorList>
            <person name="Moreno L.F."/>
            <person name="Stielow B.J."/>
            <person name="de Hoog S."/>
            <person name="Vicente V.A."/>
            <person name="Weiss V.A."/>
            <person name="de Vries M."/>
            <person name="Cruz L.M."/>
            <person name="Souza E.M."/>
        </authorList>
    </citation>
    <scope>NUCLEOTIDE SEQUENCE [LARGE SCALE GENOMIC DNA]</scope>
    <source>
        <strain evidence="2 3">CBS 131958</strain>
    </source>
</reference>
<comment type="caution">
    <text evidence="2">The sequence shown here is derived from an EMBL/GenBank/DDBJ whole genome shotgun (WGS) entry which is preliminary data.</text>
</comment>
<protein>
    <recommendedName>
        <fullName evidence="4">Thioesterase domain-containing protein</fullName>
    </recommendedName>
</protein>
<dbReference type="Proteomes" id="UP000038010">
    <property type="component" value="Unassembled WGS sequence"/>
</dbReference>
<dbReference type="AlphaFoldDB" id="A0A0N0NQ92"/>
<dbReference type="CDD" id="cd03443">
    <property type="entry name" value="PaaI_thioesterase"/>
    <property type="match status" value="1"/>
</dbReference>
<dbReference type="GeneID" id="28739071"/>
<evidence type="ECO:0000256" key="1">
    <source>
        <dbReference type="SAM" id="MobiDB-lite"/>
    </source>
</evidence>
<proteinExistence type="predicted"/>
<evidence type="ECO:0000313" key="3">
    <source>
        <dbReference type="Proteomes" id="UP000038010"/>
    </source>
</evidence>
<feature type="region of interest" description="Disordered" evidence="1">
    <location>
        <begin position="157"/>
        <end position="196"/>
    </location>
</feature>
<dbReference type="RefSeq" id="XP_018003601.1">
    <property type="nucleotide sequence ID" value="XM_018147191.1"/>
</dbReference>
<dbReference type="OrthoDB" id="506431at2759"/>
<dbReference type="InterPro" id="IPR029069">
    <property type="entry name" value="HotDog_dom_sf"/>
</dbReference>